<comment type="subunit">
    <text evidence="7">Homodimer. Forms a heterotrimer with a catalytic subunit PAN2 to form the poly(A)-nuclease (PAN) deadenylation complex. Interacts (via PAM-2 motif) with poly(A)-binding protein PAB1 (via PABC domain), conferring substrate specificity of the enzyme complex.</text>
</comment>
<dbReference type="InterPro" id="IPR041332">
    <property type="entry name" value="Pan3_CK"/>
</dbReference>
<evidence type="ECO:0000256" key="5">
    <source>
        <dbReference type="ARBA" id="ARBA00022840"/>
    </source>
</evidence>
<comment type="domain">
    <text evidence="7">Contains a pseudokinase domain. The protein kinase domain is predicted to be catalytically inactive because some of the residues important for catalytic activity are substituted and it lacks the equivalent of the binding site for a peptide substrate. However, it has retained an ATP-binding site and ATP-binding is required for mRNA degradation, stimulating the activity of the PAN2 nuclease in vitro. The nucleotide-binding site is juxtaposed to the RNase active site of PAN2 in the complex and may actually bind nucleosides of a poly(A) RNA rather than ATP, feeding the poly(A)-tail to the active site of the deadenylase and thus increasing the efficiency with which this distributive enzyme degrades oligo(A) RNAs.</text>
</comment>
<dbReference type="GO" id="GO:0031251">
    <property type="term" value="C:PAN complex"/>
    <property type="evidence" value="ECO:0007669"/>
    <property type="project" value="UniProtKB-UniRule"/>
</dbReference>
<dbReference type="InterPro" id="IPR000719">
    <property type="entry name" value="Prot_kinase_dom"/>
</dbReference>
<feature type="zinc finger region" description="C3H1-type" evidence="8">
    <location>
        <begin position="26"/>
        <end position="55"/>
    </location>
</feature>
<dbReference type="InterPro" id="IPR011009">
    <property type="entry name" value="Kinase-like_dom_sf"/>
</dbReference>
<evidence type="ECO:0000256" key="8">
    <source>
        <dbReference type="PROSITE-ProRule" id="PRU00723"/>
    </source>
</evidence>
<comment type="caution">
    <text evidence="7">Lacks conserved residue(s) required for the propagation of feature annotation.</text>
</comment>
<organism evidence="12 13">
    <name type="scientific">Echria macrotheca</name>
    <dbReference type="NCBI Taxonomy" id="438768"/>
    <lineage>
        <taxon>Eukaryota</taxon>
        <taxon>Fungi</taxon>
        <taxon>Dikarya</taxon>
        <taxon>Ascomycota</taxon>
        <taxon>Pezizomycotina</taxon>
        <taxon>Sordariomycetes</taxon>
        <taxon>Sordariomycetidae</taxon>
        <taxon>Sordariales</taxon>
        <taxon>Schizotheciaceae</taxon>
        <taxon>Echria</taxon>
    </lineage>
</organism>
<evidence type="ECO:0000256" key="9">
    <source>
        <dbReference type="SAM" id="MobiDB-lite"/>
    </source>
</evidence>
<comment type="subcellular location">
    <subcellularLocation>
        <location evidence="1 7">Cytoplasm</location>
    </subcellularLocation>
</comment>
<dbReference type="Pfam" id="PF25586">
    <property type="entry name" value="zf-CCCH_PAN3"/>
    <property type="match status" value="1"/>
</dbReference>
<dbReference type="InterPro" id="IPR000571">
    <property type="entry name" value="Znf_CCCH"/>
</dbReference>
<dbReference type="SUPFAM" id="SSF56112">
    <property type="entry name" value="Protein kinase-like (PK-like)"/>
    <property type="match status" value="1"/>
</dbReference>
<dbReference type="Pfam" id="PF18101">
    <property type="entry name" value="Pan3_CK"/>
    <property type="match status" value="1"/>
</dbReference>
<dbReference type="Gene3D" id="6.10.250.3160">
    <property type="match status" value="1"/>
</dbReference>
<comment type="caution">
    <text evidence="12">The sequence shown here is derived from an EMBL/GenBank/DDBJ whole genome shotgun (WGS) entry which is preliminary data.</text>
</comment>
<dbReference type="HAMAP" id="MF_03181">
    <property type="entry name" value="PAN3"/>
    <property type="match status" value="1"/>
</dbReference>
<keyword evidence="2 7" id="KW-0963">Cytoplasm</keyword>
<dbReference type="GO" id="GO:0008143">
    <property type="term" value="F:poly(A) binding"/>
    <property type="evidence" value="ECO:0007669"/>
    <property type="project" value="TreeGrafter"/>
</dbReference>
<keyword evidence="8" id="KW-0479">Metal-binding</keyword>
<dbReference type="GO" id="GO:0008270">
    <property type="term" value="F:zinc ion binding"/>
    <property type="evidence" value="ECO:0007669"/>
    <property type="project" value="UniProtKB-KW"/>
</dbReference>
<feature type="binding site" evidence="7">
    <location>
        <begin position="348"/>
        <end position="355"/>
    </location>
    <ligand>
        <name>ATP</name>
        <dbReference type="ChEBI" id="CHEBI:30616"/>
    </ligand>
</feature>
<dbReference type="PROSITE" id="PS50103">
    <property type="entry name" value="ZF_C3H1"/>
    <property type="match status" value="1"/>
</dbReference>
<dbReference type="SMART" id="SM00220">
    <property type="entry name" value="S_TKc"/>
    <property type="match status" value="1"/>
</dbReference>
<evidence type="ECO:0000256" key="3">
    <source>
        <dbReference type="ARBA" id="ARBA00022664"/>
    </source>
</evidence>
<keyword evidence="6 7" id="KW-0175">Coiled coil</keyword>
<comment type="domain">
    <text evidence="7">The pseudokinase domain, the coiled-coil (CC), and C-terminal knob domain (CK) form a structural unit (PKC) that forms an extensive high-affinity interaction surface for PAN2.</text>
</comment>
<protein>
    <recommendedName>
        <fullName evidence="7">PAN2-PAN3 deadenylation complex subunit PAN3</fullName>
    </recommendedName>
    <alternativeName>
        <fullName evidence="7">PAB1P-dependent poly(A)-specific ribonuclease</fullName>
    </alternativeName>
    <alternativeName>
        <fullName evidence="7">Poly(A)-nuclease deadenylation complex subunit 3</fullName>
        <shortName evidence="7">PAN deadenylation complex subunit 3</shortName>
    </alternativeName>
</protein>
<dbReference type="AlphaFoldDB" id="A0AAJ0BK69"/>
<evidence type="ECO:0000259" key="11">
    <source>
        <dbReference type="PROSITE" id="PS50103"/>
    </source>
</evidence>
<evidence type="ECO:0000256" key="1">
    <source>
        <dbReference type="ARBA" id="ARBA00004496"/>
    </source>
</evidence>
<keyword evidence="3 7" id="KW-0507">mRNA processing</keyword>
<feature type="region of interest" description="Disordered" evidence="9">
    <location>
        <begin position="51"/>
        <end position="109"/>
    </location>
</feature>
<evidence type="ECO:0000256" key="6">
    <source>
        <dbReference type="ARBA" id="ARBA00023054"/>
    </source>
</evidence>
<feature type="region of interest" description="Disordered" evidence="9">
    <location>
        <begin position="1"/>
        <end position="31"/>
    </location>
</feature>
<dbReference type="GO" id="GO:0000932">
    <property type="term" value="C:P-body"/>
    <property type="evidence" value="ECO:0007669"/>
    <property type="project" value="TreeGrafter"/>
</dbReference>
<gene>
    <name evidence="7" type="primary">PAN3</name>
    <name evidence="12" type="ORF">QBC47DRAFT_138506</name>
</gene>
<evidence type="ECO:0000259" key="10">
    <source>
        <dbReference type="PROSITE" id="PS50011"/>
    </source>
</evidence>
<dbReference type="Proteomes" id="UP001239445">
    <property type="component" value="Unassembled WGS sequence"/>
</dbReference>
<evidence type="ECO:0000256" key="2">
    <source>
        <dbReference type="ARBA" id="ARBA00022490"/>
    </source>
</evidence>
<keyword evidence="13" id="KW-1185">Reference proteome</keyword>
<feature type="domain" description="C3H1-type" evidence="11">
    <location>
        <begin position="26"/>
        <end position="55"/>
    </location>
</feature>
<sequence length="645" mass="72375">MATTRYSSSSNDLRRQVGSPRSKGRENKDTTCRNILIYGHCRYEDQGCTFNHEPSKSSPSPAELKKPFNVESPSFTPSQPPAKKSTFSSQAASAAPFTPRGVNSTPTLPAFSQNVETTVLNPGAIREFTPQNYDVGNSSTANSVAQDNGLYNDPFASLSSLGQGLPPSSSFHPYASDHNAMGGSGAGYYSAQFPPGGLVTPPSYHLYQPFDSYRKELQPWQRSTYDFFVPDKLREEMQKKMFAMQQQLPMPGTLPRLDHYFALFPLDTTNRKNTASFGYPSWMYKAMSSRNGRYFALRRLEGYRLTNENAVLSVVKDWKRVKNANIVSVHEMFTTREFGDSSLIFVYDYHPNSKTLLEQHPQANARYRGAQPVPEQVLWSYICQIANALKAIHSFNLAARCLEPSKIIVDKNRIRLAACSILDVVNFESNKRPVQELQMEDLVKFGKVILSLATATPMSRLDVSSALESLTPKYSTTLKEALTWLILPGPGEFKTIHSFIGGISNQLADFLDLAFHDRDEIYSQFARELENGRVARIMMKLAAINDREGVPGNPEWSNTGDRYQLKLFRDYVFHQVDAEGKPVLSIGHMLSCLNKLDAGTDELVMLISRDEKMVYVPSYRELKQMLDRSFNELVKLSKHGASGAN</sequence>
<feature type="binding site" evidence="7">
    <location>
        <position position="298"/>
    </location>
    <ligand>
        <name>ATP</name>
        <dbReference type="ChEBI" id="CHEBI:30616"/>
    </ligand>
</feature>
<evidence type="ECO:0000313" key="12">
    <source>
        <dbReference type="EMBL" id="KAK1758362.1"/>
    </source>
</evidence>
<keyword evidence="8" id="KW-0863">Zinc-finger</keyword>
<keyword evidence="5 7" id="KW-0067">ATP-binding</keyword>
<comment type="domain">
    <text evidence="7">The N-terminal zinc finger binds to poly(A) RNA.</text>
</comment>
<dbReference type="EMBL" id="MU839829">
    <property type="protein sequence ID" value="KAK1758362.1"/>
    <property type="molecule type" value="Genomic_DNA"/>
</dbReference>
<dbReference type="GO" id="GO:0004672">
    <property type="term" value="F:protein kinase activity"/>
    <property type="evidence" value="ECO:0007669"/>
    <property type="project" value="InterPro"/>
</dbReference>
<dbReference type="Gene3D" id="1.10.510.10">
    <property type="entry name" value="Transferase(Phosphotransferase) domain 1"/>
    <property type="match status" value="1"/>
</dbReference>
<dbReference type="GO" id="GO:0000289">
    <property type="term" value="P:nuclear-transcribed mRNA poly(A) tail shortening"/>
    <property type="evidence" value="ECO:0007669"/>
    <property type="project" value="UniProtKB-UniRule"/>
</dbReference>
<proteinExistence type="inferred from homology"/>
<comment type="similarity">
    <text evidence="7">Belongs to the protein kinase superfamily. PAN3 family.</text>
</comment>
<dbReference type="GO" id="GO:0005524">
    <property type="term" value="F:ATP binding"/>
    <property type="evidence" value="ECO:0007669"/>
    <property type="project" value="UniProtKB-UniRule"/>
</dbReference>
<feature type="region of interest" description="Knob domain" evidence="7">
    <location>
        <begin position="544"/>
        <end position="645"/>
    </location>
</feature>
<comment type="function">
    <text evidence="7">Regulatory subunit of the poly(A)-nuclease (PAN) deadenylation complex, one of two cytoplasmic mRNA deadenylases involved in mRNA turnover. PAN specifically shortens poly(A) tails of RNA and the activity is stimulated by poly(A)-binding protein PAB1. PAN deadenylation is followed by rapid degradation of the shortened mRNA tails by the CCR4-NOT complex. Deadenylated mRNAs are then degraded by two alternative mechanisms, namely exosome-mediated 3'-5' exonucleolytic degradation, or deadenlyation-dependent mRNA decaping and subsequent 5'-3' exonucleolytic degradation by XRN1. May also be involved in post-transcriptional maturation of mRNA poly(A) tails. PAN3 acts as a positive regulator for PAN activity, recruiting the catalytic subunit PAN2 to mRNA via its interaction with RNA and with PAB1.</text>
</comment>
<feature type="binding site" evidence="7">
    <location>
        <begin position="405"/>
        <end position="406"/>
    </location>
    <ligand>
        <name>ATP</name>
        <dbReference type="ChEBI" id="CHEBI:30616"/>
    </ligand>
</feature>
<dbReference type="PANTHER" id="PTHR12272">
    <property type="entry name" value="DEADENYLATION COMPLEX SUBUNIT PAN3"/>
    <property type="match status" value="1"/>
</dbReference>
<name>A0AAJ0BK69_9PEZI</name>
<feature type="compositionally biased region" description="Polar residues" evidence="9">
    <location>
        <begin position="1"/>
        <end position="11"/>
    </location>
</feature>
<feature type="domain" description="Protein kinase" evidence="10">
    <location>
        <begin position="269"/>
        <end position="634"/>
    </location>
</feature>
<evidence type="ECO:0000313" key="13">
    <source>
        <dbReference type="Proteomes" id="UP001239445"/>
    </source>
</evidence>
<accession>A0AAJ0BK69</accession>
<dbReference type="Gene3D" id="1.20.5.5160">
    <property type="match status" value="1"/>
</dbReference>
<evidence type="ECO:0000256" key="7">
    <source>
        <dbReference type="HAMAP-Rule" id="MF_03181"/>
    </source>
</evidence>
<dbReference type="GO" id="GO:0006397">
    <property type="term" value="P:mRNA processing"/>
    <property type="evidence" value="ECO:0007669"/>
    <property type="project" value="UniProtKB-KW"/>
</dbReference>
<reference evidence="12" key="1">
    <citation type="submission" date="2023-06" db="EMBL/GenBank/DDBJ databases">
        <title>Genome-scale phylogeny and comparative genomics of the fungal order Sordariales.</title>
        <authorList>
            <consortium name="Lawrence Berkeley National Laboratory"/>
            <person name="Hensen N."/>
            <person name="Bonometti L."/>
            <person name="Westerberg I."/>
            <person name="Brannstrom I.O."/>
            <person name="Guillou S."/>
            <person name="Cros-Aarteil S."/>
            <person name="Calhoun S."/>
            <person name="Haridas S."/>
            <person name="Kuo A."/>
            <person name="Mondo S."/>
            <person name="Pangilinan J."/>
            <person name="Riley R."/>
            <person name="Labutti K."/>
            <person name="Andreopoulos B."/>
            <person name="Lipzen A."/>
            <person name="Chen C."/>
            <person name="Yanf M."/>
            <person name="Daum C."/>
            <person name="Ng V."/>
            <person name="Clum A."/>
            <person name="Steindorff A."/>
            <person name="Ohm R."/>
            <person name="Martin F."/>
            <person name="Silar P."/>
            <person name="Natvig D."/>
            <person name="Lalanne C."/>
            <person name="Gautier V."/>
            <person name="Ament-Velasquez S.L."/>
            <person name="Kruys A."/>
            <person name="Hutchinson M.I."/>
            <person name="Powell A.J."/>
            <person name="Barry K."/>
            <person name="Miller A.N."/>
            <person name="Grigoriev I.V."/>
            <person name="Debuchy R."/>
            <person name="Gladieux P."/>
            <person name="Thoren M.H."/>
            <person name="Johannesson H."/>
        </authorList>
    </citation>
    <scope>NUCLEOTIDE SEQUENCE</scope>
    <source>
        <strain evidence="12">PSN4</strain>
    </source>
</reference>
<dbReference type="Gene3D" id="1.10.287.3700">
    <property type="match status" value="1"/>
</dbReference>
<keyword evidence="8" id="KW-0862">Zinc</keyword>
<dbReference type="PANTHER" id="PTHR12272:SF11">
    <property type="entry name" value="PAN2-PAN3 DEADENYLATION COMPLEX SUBUNIT PAN3"/>
    <property type="match status" value="1"/>
</dbReference>
<keyword evidence="4 7" id="KW-0547">Nucleotide-binding</keyword>
<evidence type="ECO:0000256" key="4">
    <source>
        <dbReference type="ARBA" id="ARBA00022741"/>
    </source>
</evidence>
<dbReference type="InterPro" id="IPR030844">
    <property type="entry name" value="PAN3"/>
</dbReference>
<feature type="coiled-coil region" evidence="7">
    <location>
        <begin position="505"/>
        <end position="543"/>
    </location>
</feature>
<dbReference type="PROSITE" id="PS50011">
    <property type="entry name" value="PROTEIN_KINASE_DOM"/>
    <property type="match status" value="1"/>
</dbReference>